<comment type="caution">
    <text evidence="1">The sequence shown here is derived from an EMBL/GenBank/DDBJ whole genome shotgun (WGS) entry which is preliminary data.</text>
</comment>
<name>A0ABR9ZSJ1_9FIRM</name>
<evidence type="ECO:0000313" key="1">
    <source>
        <dbReference type="EMBL" id="MBF4693431.1"/>
    </source>
</evidence>
<reference evidence="1 2" key="1">
    <citation type="submission" date="2020-11" db="EMBL/GenBank/DDBJ databases">
        <title>Fusibacter basophilias sp. nov.</title>
        <authorList>
            <person name="Qiu D."/>
        </authorList>
    </citation>
    <scope>NUCLEOTIDE SEQUENCE [LARGE SCALE GENOMIC DNA]</scope>
    <source>
        <strain evidence="1 2">Q10-2</strain>
    </source>
</reference>
<accession>A0ABR9ZSJ1</accession>
<dbReference type="Proteomes" id="UP000614200">
    <property type="component" value="Unassembled WGS sequence"/>
</dbReference>
<keyword evidence="2" id="KW-1185">Reference proteome</keyword>
<dbReference type="Gene3D" id="1.20.120.330">
    <property type="entry name" value="Nucleotidyltransferases domain 2"/>
    <property type="match status" value="1"/>
</dbReference>
<protein>
    <submittedName>
        <fullName evidence="1">Nucleotidyltransferase substrate binding protein</fullName>
    </submittedName>
</protein>
<dbReference type="RefSeq" id="WP_194701661.1">
    <property type="nucleotide sequence ID" value="NZ_JADKNH010000005.1"/>
</dbReference>
<dbReference type="SUPFAM" id="SSF81593">
    <property type="entry name" value="Nucleotidyltransferase substrate binding subunit/domain"/>
    <property type="match status" value="1"/>
</dbReference>
<proteinExistence type="predicted"/>
<evidence type="ECO:0000313" key="2">
    <source>
        <dbReference type="Proteomes" id="UP000614200"/>
    </source>
</evidence>
<dbReference type="EMBL" id="JADKNH010000005">
    <property type="protein sequence ID" value="MBF4693431.1"/>
    <property type="molecule type" value="Genomic_DNA"/>
</dbReference>
<gene>
    <name evidence="1" type="ORF">ISU02_09885</name>
</gene>
<organism evidence="1 2">
    <name type="scientific">Fusibacter ferrireducens</name>
    <dbReference type="NCBI Taxonomy" id="2785058"/>
    <lineage>
        <taxon>Bacteria</taxon>
        <taxon>Bacillati</taxon>
        <taxon>Bacillota</taxon>
        <taxon>Clostridia</taxon>
        <taxon>Eubacteriales</taxon>
        <taxon>Eubacteriales Family XII. Incertae Sedis</taxon>
        <taxon>Fusibacter</taxon>
    </lineage>
</organism>
<sequence length="56" mass="6666">MKLDLTSLEKALKYHELRNTTSYTYNYEIAEEIYEIAGAFFIDAKHLYQMIEAKNE</sequence>